<accession>A0A0D3K4L7</accession>
<evidence type="ECO:0008006" key="4">
    <source>
        <dbReference type="Google" id="ProtNLM"/>
    </source>
</evidence>
<dbReference type="PANTHER" id="PTHR32251:SF15">
    <property type="entry name" value="3-OXO-5-ALPHA-STEROID 4-DEHYDROGENASE (DUF1295)"/>
    <property type="match status" value="1"/>
</dbReference>
<dbReference type="GeneID" id="17275975"/>
<dbReference type="EnsemblProtists" id="EOD30702">
    <property type="protein sequence ID" value="EOD30702"/>
    <property type="gene ID" value="EMIHUDRAFT_232506"/>
</dbReference>
<proteinExistence type="predicted"/>
<evidence type="ECO:0000313" key="3">
    <source>
        <dbReference type="Proteomes" id="UP000013827"/>
    </source>
</evidence>
<organism evidence="2 3">
    <name type="scientific">Emiliania huxleyi (strain CCMP1516)</name>
    <dbReference type="NCBI Taxonomy" id="280463"/>
    <lineage>
        <taxon>Eukaryota</taxon>
        <taxon>Haptista</taxon>
        <taxon>Haptophyta</taxon>
        <taxon>Prymnesiophyceae</taxon>
        <taxon>Isochrysidales</taxon>
        <taxon>Noelaerhabdaceae</taxon>
        <taxon>Emiliania</taxon>
    </lineage>
</organism>
<keyword evidence="3" id="KW-1185">Reference proteome</keyword>
<dbReference type="Gene3D" id="1.20.120.1630">
    <property type="match status" value="1"/>
</dbReference>
<dbReference type="RefSeq" id="XP_005783131.1">
    <property type="nucleotide sequence ID" value="XM_005783074.1"/>
</dbReference>
<keyword evidence="1" id="KW-0812">Transmembrane</keyword>
<dbReference type="HOGENOM" id="CLU_913482_0_0_1"/>
<keyword evidence="1" id="KW-0472">Membrane</keyword>
<evidence type="ECO:0000256" key="1">
    <source>
        <dbReference type="SAM" id="Phobius"/>
    </source>
</evidence>
<dbReference type="Pfam" id="PF06966">
    <property type="entry name" value="DUF1295"/>
    <property type="match status" value="1"/>
</dbReference>
<dbReference type="AlphaFoldDB" id="A0A0D3K4L7"/>
<dbReference type="PANTHER" id="PTHR32251">
    <property type="entry name" value="3-OXO-5-ALPHA-STEROID 4-DEHYDROGENASE"/>
    <property type="match status" value="1"/>
</dbReference>
<dbReference type="InterPro" id="IPR010721">
    <property type="entry name" value="UstE-like"/>
</dbReference>
<reference evidence="2" key="2">
    <citation type="submission" date="2024-10" db="UniProtKB">
        <authorList>
            <consortium name="EnsemblProtists"/>
        </authorList>
    </citation>
    <scope>IDENTIFICATION</scope>
</reference>
<protein>
    <recommendedName>
        <fullName evidence="4">Steroid 5-alpha reductase C-terminal domain-containing protein</fullName>
    </recommendedName>
</protein>
<dbReference type="PaxDb" id="2903-EOD30702"/>
<feature type="transmembrane region" description="Helical" evidence="1">
    <location>
        <begin position="279"/>
        <end position="304"/>
    </location>
</feature>
<dbReference type="GO" id="GO:0016020">
    <property type="term" value="C:membrane"/>
    <property type="evidence" value="ECO:0007669"/>
    <property type="project" value="TreeGrafter"/>
</dbReference>
<feature type="transmembrane region" description="Helical" evidence="1">
    <location>
        <begin position="192"/>
        <end position="217"/>
    </location>
</feature>
<sequence length="305" mass="32244">MSHDVRLEMSVTVIMPMSIVIFASVGDMTFAELRRCTAEAPPASPSCAPKAPLVLGSLGASVACTLPGLADAHLAYSYGYGSALVCQSALASASLPASGSWARLLLCAYWAYGVKVCLFQAARDVRPDYVAKALLAPQAQGRRSPARLKLHVCLAVADAQKYRWKARHGADALVSHGLWSVSRHPNFAGEMVFHVGVMLAGIAGATSAAAALLSALAPSAFLGERQLLFFERAPPELRDRWRAYVQSTPRLFPLPAAVQPRADPIVEERQEQETRGDEIAGILGITAGAGAVTAAVGLIGWLLVS</sequence>
<dbReference type="Proteomes" id="UP000013827">
    <property type="component" value="Unassembled WGS sequence"/>
</dbReference>
<name>A0A0D3K4L7_EMIH1</name>
<evidence type="ECO:0000313" key="2">
    <source>
        <dbReference type="EnsemblProtists" id="EOD30702"/>
    </source>
</evidence>
<reference evidence="3" key="1">
    <citation type="journal article" date="2013" name="Nature">
        <title>Pan genome of the phytoplankton Emiliania underpins its global distribution.</title>
        <authorList>
            <person name="Read B.A."/>
            <person name="Kegel J."/>
            <person name="Klute M.J."/>
            <person name="Kuo A."/>
            <person name="Lefebvre S.C."/>
            <person name="Maumus F."/>
            <person name="Mayer C."/>
            <person name="Miller J."/>
            <person name="Monier A."/>
            <person name="Salamov A."/>
            <person name="Young J."/>
            <person name="Aguilar M."/>
            <person name="Claverie J.M."/>
            <person name="Frickenhaus S."/>
            <person name="Gonzalez K."/>
            <person name="Herman E.K."/>
            <person name="Lin Y.C."/>
            <person name="Napier J."/>
            <person name="Ogata H."/>
            <person name="Sarno A.F."/>
            <person name="Shmutz J."/>
            <person name="Schroeder D."/>
            <person name="de Vargas C."/>
            <person name="Verret F."/>
            <person name="von Dassow P."/>
            <person name="Valentin K."/>
            <person name="Van de Peer Y."/>
            <person name="Wheeler G."/>
            <person name="Dacks J.B."/>
            <person name="Delwiche C.F."/>
            <person name="Dyhrman S.T."/>
            <person name="Glockner G."/>
            <person name="John U."/>
            <person name="Richards T."/>
            <person name="Worden A.Z."/>
            <person name="Zhang X."/>
            <person name="Grigoriev I.V."/>
            <person name="Allen A.E."/>
            <person name="Bidle K."/>
            <person name="Borodovsky M."/>
            <person name="Bowler C."/>
            <person name="Brownlee C."/>
            <person name="Cock J.M."/>
            <person name="Elias M."/>
            <person name="Gladyshev V.N."/>
            <person name="Groth M."/>
            <person name="Guda C."/>
            <person name="Hadaegh A."/>
            <person name="Iglesias-Rodriguez M.D."/>
            <person name="Jenkins J."/>
            <person name="Jones B.M."/>
            <person name="Lawson T."/>
            <person name="Leese F."/>
            <person name="Lindquist E."/>
            <person name="Lobanov A."/>
            <person name="Lomsadze A."/>
            <person name="Malik S.B."/>
            <person name="Marsh M.E."/>
            <person name="Mackinder L."/>
            <person name="Mock T."/>
            <person name="Mueller-Roeber B."/>
            <person name="Pagarete A."/>
            <person name="Parker M."/>
            <person name="Probert I."/>
            <person name="Quesneville H."/>
            <person name="Raines C."/>
            <person name="Rensing S.A."/>
            <person name="Riano-Pachon D.M."/>
            <person name="Richier S."/>
            <person name="Rokitta S."/>
            <person name="Shiraiwa Y."/>
            <person name="Soanes D.M."/>
            <person name="van der Giezen M."/>
            <person name="Wahlund T.M."/>
            <person name="Williams B."/>
            <person name="Wilson W."/>
            <person name="Wolfe G."/>
            <person name="Wurch L.L."/>
        </authorList>
    </citation>
    <scope>NUCLEOTIDE SEQUENCE</scope>
</reference>
<keyword evidence="1" id="KW-1133">Transmembrane helix</keyword>
<dbReference type="KEGG" id="ehx:EMIHUDRAFT_232506"/>